<evidence type="ECO:0000256" key="1">
    <source>
        <dbReference type="SAM" id="SignalP"/>
    </source>
</evidence>
<keyword evidence="1" id="KW-0732">Signal</keyword>
<reference evidence="2 3" key="1">
    <citation type="journal article" date="2013" name="BMC Genomics">
        <title>Genomics-driven discovery of the pneumocandin biosynthetic gene cluster in the fungus Glarea lozoyensis.</title>
        <authorList>
            <person name="Chen L."/>
            <person name="Yue Q."/>
            <person name="Zhang X."/>
            <person name="Xiang M."/>
            <person name="Wang C."/>
            <person name="Li S."/>
            <person name="Che Y."/>
            <person name="Ortiz-Lopez F.J."/>
            <person name="Bills G.F."/>
            <person name="Liu X."/>
            <person name="An Z."/>
        </authorList>
    </citation>
    <scope>NUCLEOTIDE SEQUENCE [LARGE SCALE GENOMIC DNA]</scope>
    <source>
        <strain evidence="3">ATCC 20868 / MF5171</strain>
    </source>
</reference>
<name>S3D3S5_GLAL2</name>
<dbReference type="GeneID" id="19466631"/>
<dbReference type="HOGENOM" id="CLU_1652307_0_0_1"/>
<evidence type="ECO:0000313" key="2">
    <source>
        <dbReference type="EMBL" id="EPE32445.1"/>
    </source>
</evidence>
<accession>S3D3S5</accession>
<sequence length="160" mass="17253">MLLLSFLLTLLSFLAVTIAQASADEKVALISNRVLQDLQAELTPRQKSTEEDQKATICCPVPGQPWKHSTKGKVDSTLGILFEEQSDPNTPTGTCKQLACNSASEIRVCNTGQTVFDKQQGLDKVKSSVSSIMNHCSTCCGQMFLDDVGINVIIDGNADC</sequence>
<dbReference type="KEGG" id="glz:GLAREA_07578"/>
<proteinExistence type="predicted"/>
<gene>
    <name evidence="2" type="ORF">GLAREA_07578</name>
</gene>
<dbReference type="Proteomes" id="UP000016922">
    <property type="component" value="Unassembled WGS sequence"/>
</dbReference>
<protein>
    <recommendedName>
        <fullName evidence="4">Killer toxin Kp4 domain-containing protein</fullName>
    </recommendedName>
</protein>
<evidence type="ECO:0000313" key="3">
    <source>
        <dbReference type="Proteomes" id="UP000016922"/>
    </source>
</evidence>
<dbReference type="RefSeq" id="XP_008080457.1">
    <property type="nucleotide sequence ID" value="XM_008082266.1"/>
</dbReference>
<organism evidence="2 3">
    <name type="scientific">Glarea lozoyensis (strain ATCC 20868 / MF5171)</name>
    <dbReference type="NCBI Taxonomy" id="1116229"/>
    <lineage>
        <taxon>Eukaryota</taxon>
        <taxon>Fungi</taxon>
        <taxon>Dikarya</taxon>
        <taxon>Ascomycota</taxon>
        <taxon>Pezizomycotina</taxon>
        <taxon>Leotiomycetes</taxon>
        <taxon>Helotiales</taxon>
        <taxon>Helotiaceae</taxon>
        <taxon>Glarea</taxon>
    </lineage>
</organism>
<feature type="signal peptide" evidence="1">
    <location>
        <begin position="1"/>
        <end position="19"/>
    </location>
</feature>
<dbReference type="AlphaFoldDB" id="S3D3S5"/>
<keyword evidence="3" id="KW-1185">Reference proteome</keyword>
<feature type="chain" id="PRO_5004508083" description="Killer toxin Kp4 domain-containing protein" evidence="1">
    <location>
        <begin position="20"/>
        <end position="160"/>
    </location>
</feature>
<evidence type="ECO:0008006" key="4">
    <source>
        <dbReference type="Google" id="ProtNLM"/>
    </source>
</evidence>
<dbReference type="EMBL" id="KE145359">
    <property type="protein sequence ID" value="EPE32445.1"/>
    <property type="molecule type" value="Genomic_DNA"/>
</dbReference>